<proteinExistence type="predicted"/>
<reference evidence="1 2" key="1">
    <citation type="submission" date="2020-04" db="EMBL/GenBank/DDBJ databases">
        <title>Flammeovirga sp. SR4, a novel species isolated from seawater.</title>
        <authorList>
            <person name="Wang X."/>
        </authorList>
    </citation>
    <scope>NUCLEOTIDE SEQUENCE [LARGE SCALE GENOMIC DNA]</scope>
    <source>
        <strain evidence="1 2">ATCC 23126</strain>
    </source>
</reference>
<dbReference type="AlphaFoldDB" id="A0A7X9XB23"/>
<evidence type="ECO:0000313" key="2">
    <source>
        <dbReference type="Proteomes" id="UP000576082"/>
    </source>
</evidence>
<dbReference type="EMBL" id="JABANE010000059">
    <property type="protein sequence ID" value="NME70270.1"/>
    <property type="molecule type" value="Genomic_DNA"/>
</dbReference>
<name>A0A7X9XB23_9BACT</name>
<comment type="caution">
    <text evidence="1">The sequence shown here is derived from an EMBL/GenBank/DDBJ whole genome shotgun (WGS) entry which is preliminary data.</text>
</comment>
<keyword evidence="2" id="KW-1185">Reference proteome</keyword>
<dbReference type="RefSeq" id="WP_169658510.1">
    <property type="nucleotide sequence ID" value="NZ_JABANE010000059.1"/>
</dbReference>
<sequence length="67" mass="8029">MSVKIKELNIKIEIKKDFHTQEQLMEKFIQSLSVDRLPMEFIEGLAEKCKEEIDNDQRVVRTKFGRF</sequence>
<evidence type="ECO:0000313" key="1">
    <source>
        <dbReference type="EMBL" id="NME70270.1"/>
    </source>
</evidence>
<protein>
    <submittedName>
        <fullName evidence="1">Uncharacterized protein</fullName>
    </submittedName>
</protein>
<accession>A0A7X9XB23</accession>
<gene>
    <name evidence="1" type="ORF">HHU12_20000</name>
</gene>
<organism evidence="1 2">
    <name type="scientific">Flammeovirga aprica JL-4</name>
    <dbReference type="NCBI Taxonomy" id="694437"/>
    <lineage>
        <taxon>Bacteria</taxon>
        <taxon>Pseudomonadati</taxon>
        <taxon>Bacteroidota</taxon>
        <taxon>Cytophagia</taxon>
        <taxon>Cytophagales</taxon>
        <taxon>Flammeovirgaceae</taxon>
        <taxon>Flammeovirga</taxon>
    </lineage>
</organism>
<dbReference type="Proteomes" id="UP000576082">
    <property type="component" value="Unassembled WGS sequence"/>
</dbReference>